<accession>A0A1E3PUQ8</accession>
<dbReference type="PROSITE" id="PS00028">
    <property type="entry name" value="ZINC_FINGER_C2H2_1"/>
    <property type="match status" value="1"/>
</dbReference>
<dbReference type="SMART" id="SM00355">
    <property type="entry name" value="ZnF_C2H2"/>
    <property type="match status" value="1"/>
</dbReference>
<dbReference type="GO" id="GO:0008270">
    <property type="term" value="F:zinc ion binding"/>
    <property type="evidence" value="ECO:0007669"/>
    <property type="project" value="UniProtKB-KW"/>
</dbReference>
<dbReference type="EMBL" id="KV454305">
    <property type="protein sequence ID" value="ODQ69155.1"/>
    <property type="molecule type" value="Genomic_DNA"/>
</dbReference>
<name>A0A1E3PUQ8_LIPST</name>
<gene>
    <name evidence="3" type="ORF">LIPSTDRAFT_201883</name>
</gene>
<evidence type="ECO:0000256" key="1">
    <source>
        <dbReference type="PROSITE-ProRule" id="PRU00042"/>
    </source>
</evidence>
<keyword evidence="1" id="KW-0862">Zinc</keyword>
<feature type="domain" description="C2H2-type" evidence="2">
    <location>
        <begin position="142"/>
        <end position="171"/>
    </location>
</feature>
<dbReference type="Proteomes" id="UP000094385">
    <property type="component" value="Unassembled WGS sequence"/>
</dbReference>
<dbReference type="InterPro" id="IPR013087">
    <property type="entry name" value="Znf_C2H2_type"/>
</dbReference>
<keyword evidence="1" id="KW-0479">Metal-binding</keyword>
<dbReference type="AlphaFoldDB" id="A0A1E3PUQ8"/>
<proteinExistence type="predicted"/>
<keyword evidence="1" id="KW-0863">Zinc-finger</keyword>
<protein>
    <recommendedName>
        <fullName evidence="2">C2H2-type domain-containing protein</fullName>
    </recommendedName>
</protein>
<organism evidence="3 4">
    <name type="scientific">Lipomyces starkeyi NRRL Y-11557</name>
    <dbReference type="NCBI Taxonomy" id="675824"/>
    <lineage>
        <taxon>Eukaryota</taxon>
        <taxon>Fungi</taxon>
        <taxon>Dikarya</taxon>
        <taxon>Ascomycota</taxon>
        <taxon>Saccharomycotina</taxon>
        <taxon>Lipomycetes</taxon>
        <taxon>Lipomycetales</taxon>
        <taxon>Lipomycetaceae</taxon>
        <taxon>Lipomyces</taxon>
    </lineage>
</organism>
<dbReference type="Gene3D" id="3.30.160.60">
    <property type="entry name" value="Classic Zinc Finger"/>
    <property type="match status" value="1"/>
</dbReference>
<reference evidence="3 4" key="1">
    <citation type="journal article" date="2016" name="Proc. Natl. Acad. Sci. U.S.A.">
        <title>Comparative genomics of biotechnologically important yeasts.</title>
        <authorList>
            <person name="Riley R."/>
            <person name="Haridas S."/>
            <person name="Wolfe K.H."/>
            <person name="Lopes M.R."/>
            <person name="Hittinger C.T."/>
            <person name="Goeker M."/>
            <person name="Salamov A.A."/>
            <person name="Wisecaver J.H."/>
            <person name="Long T.M."/>
            <person name="Calvey C.H."/>
            <person name="Aerts A.L."/>
            <person name="Barry K.W."/>
            <person name="Choi C."/>
            <person name="Clum A."/>
            <person name="Coughlan A.Y."/>
            <person name="Deshpande S."/>
            <person name="Douglass A.P."/>
            <person name="Hanson S.J."/>
            <person name="Klenk H.-P."/>
            <person name="LaButti K.M."/>
            <person name="Lapidus A."/>
            <person name="Lindquist E.A."/>
            <person name="Lipzen A.M."/>
            <person name="Meier-Kolthoff J.P."/>
            <person name="Ohm R.A."/>
            <person name="Otillar R.P."/>
            <person name="Pangilinan J.L."/>
            <person name="Peng Y."/>
            <person name="Rokas A."/>
            <person name="Rosa C.A."/>
            <person name="Scheuner C."/>
            <person name="Sibirny A.A."/>
            <person name="Slot J.C."/>
            <person name="Stielow J.B."/>
            <person name="Sun H."/>
            <person name="Kurtzman C.P."/>
            <person name="Blackwell M."/>
            <person name="Grigoriev I.V."/>
            <person name="Jeffries T.W."/>
        </authorList>
    </citation>
    <scope>NUCLEOTIDE SEQUENCE [LARGE SCALE GENOMIC DNA]</scope>
    <source>
        <strain evidence="3 4">NRRL Y-11557</strain>
    </source>
</reference>
<sequence>MFRSSTRITRIRTITCETIAIMNSRYYRLIHFPTRFKKPALPALSPGSDYEADYSSEGLSPGFESTEDITDISFPELAQGKTFSSRNPYRKVDWNTVWQPILTADPVTNAQFTINLEDERHSKVPTKTLDSYVEGPGADGKYICRFTDCGKKFGRKCNIRMHIQTHLADKPHLCTVCGSRFVRTTTGG</sequence>
<evidence type="ECO:0000313" key="3">
    <source>
        <dbReference type="EMBL" id="ODQ69155.1"/>
    </source>
</evidence>
<dbReference type="OrthoDB" id="3437960at2759"/>
<keyword evidence="4" id="KW-1185">Reference proteome</keyword>
<dbReference type="STRING" id="675824.A0A1E3PUQ8"/>
<evidence type="ECO:0000313" key="4">
    <source>
        <dbReference type="Proteomes" id="UP000094385"/>
    </source>
</evidence>
<dbReference type="InterPro" id="IPR036236">
    <property type="entry name" value="Znf_C2H2_sf"/>
</dbReference>
<dbReference type="PROSITE" id="PS50157">
    <property type="entry name" value="ZINC_FINGER_C2H2_2"/>
    <property type="match status" value="1"/>
</dbReference>
<evidence type="ECO:0000259" key="2">
    <source>
        <dbReference type="PROSITE" id="PS50157"/>
    </source>
</evidence>
<dbReference type="SUPFAM" id="SSF57667">
    <property type="entry name" value="beta-beta-alpha zinc fingers"/>
    <property type="match status" value="1"/>
</dbReference>